<proteinExistence type="predicted"/>
<organism evidence="1 2">
    <name type="scientific">Octopus vulgaris</name>
    <name type="common">Common octopus</name>
    <dbReference type="NCBI Taxonomy" id="6645"/>
    <lineage>
        <taxon>Eukaryota</taxon>
        <taxon>Metazoa</taxon>
        <taxon>Spiralia</taxon>
        <taxon>Lophotrochozoa</taxon>
        <taxon>Mollusca</taxon>
        <taxon>Cephalopoda</taxon>
        <taxon>Coleoidea</taxon>
        <taxon>Octopodiformes</taxon>
        <taxon>Octopoda</taxon>
        <taxon>Incirrata</taxon>
        <taxon>Octopodidae</taxon>
        <taxon>Octopus</taxon>
    </lineage>
</organism>
<name>A0AA36F669_OCTVU</name>
<sequence>MCESKEIHWAGRHGRKEIFVLKKISKSKCPGEAIESGGYFFGRNCRMIAKRCFAYCWIRTPYGKSY</sequence>
<reference evidence="1" key="1">
    <citation type="submission" date="2023-08" db="EMBL/GenBank/DDBJ databases">
        <authorList>
            <person name="Alioto T."/>
            <person name="Alioto T."/>
            <person name="Gomez Garrido J."/>
        </authorList>
    </citation>
    <scope>NUCLEOTIDE SEQUENCE</scope>
</reference>
<protein>
    <submittedName>
        <fullName evidence="1">Uncharacterized protein</fullName>
    </submittedName>
</protein>
<gene>
    <name evidence="1" type="ORF">OCTVUL_1B020972</name>
</gene>
<evidence type="ECO:0000313" key="1">
    <source>
        <dbReference type="EMBL" id="CAI9723758.1"/>
    </source>
</evidence>
<evidence type="ECO:0000313" key="2">
    <source>
        <dbReference type="Proteomes" id="UP001162480"/>
    </source>
</evidence>
<dbReference type="Proteomes" id="UP001162480">
    <property type="component" value="Chromosome 6"/>
</dbReference>
<accession>A0AA36F669</accession>
<dbReference type="AlphaFoldDB" id="A0AA36F669"/>
<keyword evidence="2" id="KW-1185">Reference proteome</keyword>
<dbReference type="EMBL" id="OX597819">
    <property type="protein sequence ID" value="CAI9723758.1"/>
    <property type="molecule type" value="Genomic_DNA"/>
</dbReference>